<dbReference type="RefSeq" id="WP_160895743.1">
    <property type="nucleotide sequence ID" value="NZ_WUMU01000019.1"/>
</dbReference>
<comment type="similarity">
    <text evidence="2">Belongs to the bacterial solute-binding protein 5 family.</text>
</comment>
<gene>
    <name evidence="6" type="ORF">GR170_17450</name>
</gene>
<feature type="chain" id="PRO_5026953866" evidence="4">
    <location>
        <begin position="21"/>
        <end position="519"/>
    </location>
</feature>
<dbReference type="CDD" id="cd08517">
    <property type="entry name" value="PBP2_NikA_DppA_OppA_like_13"/>
    <property type="match status" value="1"/>
</dbReference>
<dbReference type="GO" id="GO:0030288">
    <property type="term" value="C:outer membrane-bounded periplasmic space"/>
    <property type="evidence" value="ECO:0007669"/>
    <property type="project" value="UniProtKB-ARBA"/>
</dbReference>
<keyword evidence="7" id="KW-1185">Reference proteome</keyword>
<evidence type="ECO:0000313" key="6">
    <source>
        <dbReference type="EMBL" id="MXN19622.1"/>
    </source>
</evidence>
<dbReference type="EMBL" id="WUMU01000019">
    <property type="protein sequence ID" value="MXN19622.1"/>
    <property type="molecule type" value="Genomic_DNA"/>
</dbReference>
<evidence type="ECO:0000313" key="7">
    <source>
        <dbReference type="Proteomes" id="UP000477911"/>
    </source>
</evidence>
<accession>A0A6L7G7H7</accession>
<evidence type="ECO:0000256" key="1">
    <source>
        <dbReference type="ARBA" id="ARBA00004418"/>
    </source>
</evidence>
<dbReference type="Pfam" id="PF00496">
    <property type="entry name" value="SBP_bac_5"/>
    <property type="match status" value="1"/>
</dbReference>
<dbReference type="GO" id="GO:0043190">
    <property type="term" value="C:ATP-binding cassette (ABC) transporter complex"/>
    <property type="evidence" value="ECO:0007669"/>
    <property type="project" value="InterPro"/>
</dbReference>
<feature type="signal peptide" evidence="4">
    <location>
        <begin position="1"/>
        <end position="20"/>
    </location>
</feature>
<dbReference type="GO" id="GO:0015833">
    <property type="term" value="P:peptide transport"/>
    <property type="evidence" value="ECO:0007669"/>
    <property type="project" value="TreeGrafter"/>
</dbReference>
<evidence type="ECO:0000256" key="3">
    <source>
        <dbReference type="ARBA" id="ARBA00022729"/>
    </source>
</evidence>
<dbReference type="Gene3D" id="3.10.105.10">
    <property type="entry name" value="Dipeptide-binding Protein, Domain 3"/>
    <property type="match status" value="1"/>
</dbReference>
<dbReference type="GO" id="GO:1904680">
    <property type="term" value="F:peptide transmembrane transporter activity"/>
    <property type="evidence" value="ECO:0007669"/>
    <property type="project" value="TreeGrafter"/>
</dbReference>
<feature type="domain" description="Solute-binding protein family 5" evidence="5">
    <location>
        <begin position="71"/>
        <end position="431"/>
    </location>
</feature>
<evidence type="ECO:0000256" key="4">
    <source>
        <dbReference type="SAM" id="SignalP"/>
    </source>
</evidence>
<dbReference type="PANTHER" id="PTHR30290">
    <property type="entry name" value="PERIPLASMIC BINDING COMPONENT OF ABC TRANSPORTER"/>
    <property type="match status" value="1"/>
</dbReference>
<sequence>MKTLLSALCLTTALALPALAQETPTPGGTLDVIVQPEPPGLVIGIVANGPAGLVGGSIYESLLRYDANLDPEPSLAKSWEISEDGLTYTFHLQDGVKWHDGEPFTADDVLFTLQTMLPKTLVKARMTMDHVESVTAPDPLTVVFKLKAPFEPFIRAFNYGSLPMMPKHIYEGVEDYARAPANDTPIGTGPFKFVEWKKGSYIKLEKFQDYYLKGKPYLDDVIYHIIPDASSRSVAFETGVVDVLPGGSVENFDVPRLTGLDNSCNTTKGWEFYSPLSWLWVNEANPILANVKIRQAMMYAMDRDFMVDVLWNGMGKPADGPITSTTPFYSAPEKPFYPHDPKKAKALLKEAGYDGTPIKLLPLPYGETWQRWAEVVRQNLEDVGFKVEMQSTDVAGWNQRLAQRDYDIAFTYLYQNGDPELGVARNYLSTNRDAGSPWNNVEGYVNPEVDKLFNAAAIAFPAEKRQELYSQVQGILREDLPVLWLTEMSFPTIYNCHVQNLVSTASGVNNGLRDAWIKQ</sequence>
<evidence type="ECO:0000259" key="5">
    <source>
        <dbReference type="Pfam" id="PF00496"/>
    </source>
</evidence>
<dbReference type="Gene3D" id="3.40.190.10">
    <property type="entry name" value="Periplasmic binding protein-like II"/>
    <property type="match status" value="1"/>
</dbReference>
<organism evidence="6 7">
    <name type="scientific">Pseudooceanicola albus</name>
    <dbReference type="NCBI Taxonomy" id="2692189"/>
    <lineage>
        <taxon>Bacteria</taxon>
        <taxon>Pseudomonadati</taxon>
        <taxon>Pseudomonadota</taxon>
        <taxon>Alphaproteobacteria</taxon>
        <taxon>Rhodobacterales</taxon>
        <taxon>Paracoccaceae</taxon>
        <taxon>Pseudooceanicola</taxon>
    </lineage>
</organism>
<reference evidence="6 7" key="1">
    <citation type="submission" date="2019-12" db="EMBL/GenBank/DDBJ databases">
        <authorList>
            <person name="Li M."/>
        </authorList>
    </citation>
    <scope>NUCLEOTIDE SEQUENCE [LARGE SCALE GENOMIC DNA]</scope>
    <source>
        <strain evidence="6 7">GBMRC 2024</strain>
    </source>
</reference>
<dbReference type="PANTHER" id="PTHR30290:SF38">
    <property type="entry name" value="D,D-DIPEPTIDE-BINDING PERIPLASMIC PROTEIN DDPA-RELATED"/>
    <property type="match status" value="1"/>
</dbReference>
<keyword evidence="3 4" id="KW-0732">Signal</keyword>
<dbReference type="InterPro" id="IPR039424">
    <property type="entry name" value="SBP_5"/>
</dbReference>
<dbReference type="SUPFAM" id="SSF53850">
    <property type="entry name" value="Periplasmic binding protein-like II"/>
    <property type="match status" value="1"/>
</dbReference>
<proteinExistence type="inferred from homology"/>
<evidence type="ECO:0000256" key="2">
    <source>
        <dbReference type="ARBA" id="ARBA00005695"/>
    </source>
</evidence>
<dbReference type="Proteomes" id="UP000477911">
    <property type="component" value="Unassembled WGS sequence"/>
</dbReference>
<protein>
    <submittedName>
        <fullName evidence="6">ABC transporter substrate-binding protein</fullName>
    </submittedName>
</protein>
<dbReference type="InterPro" id="IPR000914">
    <property type="entry name" value="SBP_5_dom"/>
</dbReference>
<comment type="caution">
    <text evidence="6">The sequence shown here is derived from an EMBL/GenBank/DDBJ whole genome shotgun (WGS) entry which is preliminary data.</text>
</comment>
<dbReference type="PIRSF" id="PIRSF002741">
    <property type="entry name" value="MppA"/>
    <property type="match status" value="1"/>
</dbReference>
<name>A0A6L7G7H7_9RHOB</name>
<dbReference type="AlphaFoldDB" id="A0A6L7G7H7"/>
<dbReference type="InterPro" id="IPR030678">
    <property type="entry name" value="Peptide/Ni-bd"/>
</dbReference>
<comment type="subcellular location">
    <subcellularLocation>
        <location evidence="1">Periplasm</location>
    </subcellularLocation>
</comment>